<name>A0A3N4HIX6_ASCIM</name>
<evidence type="ECO:0000313" key="2">
    <source>
        <dbReference type="EMBL" id="RPA71920.1"/>
    </source>
</evidence>
<dbReference type="PANTHER" id="PTHR47611">
    <property type="entry name" value="HAT DIMERISATION DOMAIN, C-TERMINAL"/>
    <property type="match status" value="1"/>
</dbReference>
<dbReference type="Pfam" id="PF05699">
    <property type="entry name" value="Dimer_Tnp_hAT"/>
    <property type="match status" value="1"/>
</dbReference>
<dbReference type="InterPro" id="IPR008906">
    <property type="entry name" value="HATC_C_dom"/>
</dbReference>
<proteinExistence type="predicted"/>
<organism evidence="2 3">
    <name type="scientific">Ascobolus immersus RN42</name>
    <dbReference type="NCBI Taxonomy" id="1160509"/>
    <lineage>
        <taxon>Eukaryota</taxon>
        <taxon>Fungi</taxon>
        <taxon>Dikarya</taxon>
        <taxon>Ascomycota</taxon>
        <taxon>Pezizomycotina</taxon>
        <taxon>Pezizomycetes</taxon>
        <taxon>Pezizales</taxon>
        <taxon>Ascobolaceae</taxon>
        <taxon>Ascobolus</taxon>
    </lineage>
</organism>
<accession>A0A3N4HIX6</accession>
<keyword evidence="3" id="KW-1185">Reference proteome</keyword>
<sequence length="99" mass="11305">DELTRYLSAPRLKGNVNSLDWWFNNRLKYPSLYKMALDAHAIPPMSAVIERVFSSAGCTVTNRRNRLQPNVIEAIECLKDWSRSGVVKSKAIEEVLELL</sequence>
<dbReference type="OrthoDB" id="4961408at2759"/>
<dbReference type="AlphaFoldDB" id="A0A3N4HIX6"/>
<protein>
    <submittedName>
        <fullName evidence="2">HAT dimerization</fullName>
    </submittedName>
</protein>
<evidence type="ECO:0000313" key="3">
    <source>
        <dbReference type="Proteomes" id="UP000275078"/>
    </source>
</evidence>
<feature type="non-terminal residue" evidence="2">
    <location>
        <position position="1"/>
    </location>
</feature>
<evidence type="ECO:0000259" key="1">
    <source>
        <dbReference type="Pfam" id="PF05699"/>
    </source>
</evidence>
<dbReference type="GO" id="GO:0046983">
    <property type="term" value="F:protein dimerization activity"/>
    <property type="evidence" value="ECO:0007669"/>
    <property type="project" value="InterPro"/>
</dbReference>
<dbReference type="InterPro" id="IPR012337">
    <property type="entry name" value="RNaseH-like_sf"/>
</dbReference>
<feature type="non-terminal residue" evidence="2">
    <location>
        <position position="99"/>
    </location>
</feature>
<dbReference type="EMBL" id="ML119891">
    <property type="protein sequence ID" value="RPA71920.1"/>
    <property type="molecule type" value="Genomic_DNA"/>
</dbReference>
<dbReference type="SUPFAM" id="SSF53098">
    <property type="entry name" value="Ribonuclease H-like"/>
    <property type="match status" value="1"/>
</dbReference>
<reference evidence="2 3" key="1">
    <citation type="journal article" date="2018" name="Nat. Ecol. Evol.">
        <title>Pezizomycetes genomes reveal the molecular basis of ectomycorrhizal truffle lifestyle.</title>
        <authorList>
            <person name="Murat C."/>
            <person name="Payen T."/>
            <person name="Noel B."/>
            <person name="Kuo A."/>
            <person name="Morin E."/>
            <person name="Chen J."/>
            <person name="Kohler A."/>
            <person name="Krizsan K."/>
            <person name="Balestrini R."/>
            <person name="Da Silva C."/>
            <person name="Montanini B."/>
            <person name="Hainaut M."/>
            <person name="Levati E."/>
            <person name="Barry K.W."/>
            <person name="Belfiori B."/>
            <person name="Cichocki N."/>
            <person name="Clum A."/>
            <person name="Dockter R.B."/>
            <person name="Fauchery L."/>
            <person name="Guy J."/>
            <person name="Iotti M."/>
            <person name="Le Tacon F."/>
            <person name="Lindquist E.A."/>
            <person name="Lipzen A."/>
            <person name="Malagnac F."/>
            <person name="Mello A."/>
            <person name="Molinier V."/>
            <person name="Miyauchi S."/>
            <person name="Poulain J."/>
            <person name="Riccioni C."/>
            <person name="Rubini A."/>
            <person name="Sitrit Y."/>
            <person name="Splivallo R."/>
            <person name="Traeger S."/>
            <person name="Wang M."/>
            <person name="Zifcakova L."/>
            <person name="Wipf D."/>
            <person name="Zambonelli A."/>
            <person name="Paolocci F."/>
            <person name="Nowrousian M."/>
            <person name="Ottonello S."/>
            <person name="Baldrian P."/>
            <person name="Spatafora J.W."/>
            <person name="Henrissat B."/>
            <person name="Nagy L.G."/>
            <person name="Aury J.M."/>
            <person name="Wincker P."/>
            <person name="Grigoriev I.V."/>
            <person name="Bonfante P."/>
            <person name="Martin F.M."/>
        </authorList>
    </citation>
    <scope>NUCLEOTIDE SEQUENCE [LARGE SCALE GENOMIC DNA]</scope>
    <source>
        <strain evidence="2 3">RN42</strain>
    </source>
</reference>
<feature type="domain" description="HAT C-terminal dimerisation" evidence="1">
    <location>
        <begin position="2"/>
        <end position="81"/>
    </location>
</feature>
<dbReference type="Proteomes" id="UP000275078">
    <property type="component" value="Unassembled WGS sequence"/>
</dbReference>
<gene>
    <name evidence="2" type="ORF">BJ508DRAFT_197096</name>
</gene>
<dbReference type="PANTHER" id="PTHR47611:SF1">
    <property type="entry name" value="CCHC-TYPE DOMAIN-CONTAINING PROTEIN"/>
    <property type="match status" value="1"/>
</dbReference>